<dbReference type="InterPro" id="IPR044033">
    <property type="entry name" value="GpV-like_apex"/>
</dbReference>
<dbReference type="Pfam" id="PF18946">
    <property type="entry name" value="Apex"/>
    <property type="match status" value="1"/>
</dbReference>
<dbReference type="EMBL" id="BANI01000111">
    <property type="protein sequence ID" value="GAN96901.1"/>
    <property type="molecule type" value="Genomic_DNA"/>
</dbReference>
<feature type="domain" description="Bacteriophage Mu Gp45 N-terminal" evidence="1">
    <location>
        <begin position="21"/>
        <end position="88"/>
    </location>
</feature>
<reference evidence="2 3" key="1">
    <citation type="submission" date="2012-11" db="EMBL/GenBank/DDBJ databases">
        <title>Whole genome sequence of Gluconacetobacter europaeus NBRC3261.</title>
        <authorList>
            <person name="Azuma Y."/>
            <person name="Higashiura N."/>
            <person name="Hirakawa H."/>
            <person name="Matsushita K."/>
        </authorList>
    </citation>
    <scope>NUCLEOTIDE SEQUENCE [LARGE SCALE GENOMIC DNA]</scope>
    <source>
        <strain evidence="2 3">NBRC 3261</strain>
    </source>
</reference>
<dbReference type="AlphaFoldDB" id="A0A0D6Q2A5"/>
<name>A0A0D6Q2A5_KOMEU</name>
<dbReference type="InterPro" id="IPR053861">
    <property type="entry name" value="Phage_Mu_Gp45_N"/>
</dbReference>
<proteinExistence type="predicted"/>
<dbReference type="RefSeq" id="WP_048851558.1">
    <property type="nucleotide sequence ID" value="NZ_BANI01000111.1"/>
</dbReference>
<comment type="caution">
    <text evidence="2">The sequence shown here is derived from an EMBL/GenBank/DDBJ whole genome shotgun (WGS) entry which is preliminary data.</text>
</comment>
<dbReference type="Proteomes" id="UP000032675">
    <property type="component" value="Unassembled WGS sequence"/>
</dbReference>
<evidence type="ECO:0000313" key="2">
    <source>
        <dbReference type="EMBL" id="GAN96901.1"/>
    </source>
</evidence>
<organism evidence="2 3">
    <name type="scientific">Komagataeibacter europaeus NBRC 3261</name>
    <dbReference type="NCBI Taxonomy" id="1234669"/>
    <lineage>
        <taxon>Bacteria</taxon>
        <taxon>Pseudomonadati</taxon>
        <taxon>Pseudomonadota</taxon>
        <taxon>Alphaproteobacteria</taxon>
        <taxon>Acetobacterales</taxon>
        <taxon>Acetobacteraceae</taxon>
        <taxon>Komagataeibacter</taxon>
    </lineage>
</organism>
<dbReference type="Pfam" id="PF06890">
    <property type="entry name" value="Phage_Mu_Gp45"/>
    <property type="match status" value="1"/>
</dbReference>
<evidence type="ECO:0000313" key="3">
    <source>
        <dbReference type="Proteomes" id="UP000032675"/>
    </source>
</evidence>
<evidence type="ECO:0000259" key="1">
    <source>
        <dbReference type="Pfam" id="PF06890"/>
    </source>
</evidence>
<accession>A0A0D6Q2A5</accession>
<protein>
    <recommendedName>
        <fullName evidence="1">Bacteriophage Mu Gp45 N-terminal domain-containing protein</fullName>
    </recommendedName>
</protein>
<sequence length="189" mass="19191">MSADGHGYDHIVMQLRGLATRAVVQAIDDTGANQSVTVAAHAGRTRSQVPVHQQFGLSSHAPVKGAVAPIVALGGDPSDLVALPPANPSLSRAGGLAEGETVLYDAIGQQVYLQDGKIVRIIAATEMTVEIGGKTLLDITPQGATLNVDLKVNGKIAATGDVTAGNISVQDHLHDGVEPGSGTTGAPQP</sequence>
<gene>
    <name evidence="2" type="ORF">Geu3261_0126_004</name>
</gene>